<dbReference type="SMART" id="SM00220">
    <property type="entry name" value="S_TKc"/>
    <property type="match status" value="1"/>
</dbReference>
<evidence type="ECO:0000256" key="3">
    <source>
        <dbReference type="ARBA" id="ARBA00022777"/>
    </source>
</evidence>
<keyword evidence="3" id="KW-0418">Kinase</keyword>
<feature type="binding site" evidence="5">
    <location>
        <position position="44"/>
    </location>
    <ligand>
        <name>ATP</name>
        <dbReference type="ChEBI" id="CHEBI:30616"/>
    </ligand>
</feature>
<organism evidence="7 8">
    <name type="scientific">Pseudaquabacterium terrae</name>
    <dbReference type="NCBI Taxonomy" id="2732868"/>
    <lineage>
        <taxon>Bacteria</taxon>
        <taxon>Pseudomonadati</taxon>
        <taxon>Pseudomonadota</taxon>
        <taxon>Betaproteobacteria</taxon>
        <taxon>Burkholderiales</taxon>
        <taxon>Sphaerotilaceae</taxon>
        <taxon>Pseudaquabacterium</taxon>
    </lineage>
</organism>
<dbReference type="EMBL" id="JABRWJ010000007">
    <property type="protein sequence ID" value="NRF70172.1"/>
    <property type="molecule type" value="Genomic_DNA"/>
</dbReference>
<dbReference type="InterPro" id="IPR011009">
    <property type="entry name" value="Kinase-like_dom_sf"/>
</dbReference>
<dbReference type="SUPFAM" id="SSF56112">
    <property type="entry name" value="Protein kinase-like (PK-like)"/>
    <property type="match status" value="1"/>
</dbReference>
<comment type="caution">
    <text evidence="7">The sequence shown here is derived from an EMBL/GenBank/DDBJ whole genome shotgun (WGS) entry which is preliminary data.</text>
</comment>
<sequence>MFDDNLPQGTIVGEFEIRRVLGYGGFGIVYEAYEAMLDRRVALKEYFLRGYSRRDGVEVRPSNDDAAEMFTSGATRFVREARLLSMLNERTRSDGSLVAVYRVFQANGTAFMAMKLYEGQTMRNAVHLDPDIVTEPWLIRLMERLLDALHGLHSLPGENLVHRDVSPDNIILQPDGSPVLLDFGATRKANDAQTSLIFKPGYSPIEQYTDSFPLGPWTDLYALCGVAYFAVTGKSPLPAIDRYAGAIFKTASELAAGRFSPGFLALIDRGMAVQPENRWRSCDELRAALDRVKNGTYEVPPPPVLAAPTLIDDQATQVMSSGPGPATQGWPATVTAPPVAPPISVATPAISAPAPAMATLTAPPVHTEAPAPEPAPAASRRPLMLALGGGLVAAALLGYGWQKLQPRPVIDPKLGTASGQAASAVPVVAKTASVPVAAALVPGLACSAESADWGCVLDGLAKLSTAQDLQLRVVPQRLKLGQPITIELAPARDGRLMLLSVDDARDGRLTVLFPNGSDANDRAHAGNALKLPRRPHWDLVARPPLGRSWVVAVLTAQPLAVPAALQQGVPLQDAVRAFSDGRPLALLGVAECTPGAAPSPGECPKSLSLRSADFIID</sequence>
<dbReference type="PANTHER" id="PTHR43289">
    <property type="entry name" value="MITOGEN-ACTIVATED PROTEIN KINASE KINASE KINASE 20-RELATED"/>
    <property type="match status" value="1"/>
</dbReference>
<dbReference type="Pfam" id="PF14326">
    <property type="entry name" value="DUF4384"/>
    <property type="match status" value="1"/>
</dbReference>
<dbReference type="PROSITE" id="PS50011">
    <property type="entry name" value="PROTEIN_KINASE_DOM"/>
    <property type="match status" value="1"/>
</dbReference>
<evidence type="ECO:0000313" key="8">
    <source>
        <dbReference type="Proteomes" id="UP000737171"/>
    </source>
</evidence>
<keyword evidence="4 5" id="KW-0067">ATP-binding</keyword>
<proteinExistence type="predicted"/>
<dbReference type="InterPro" id="IPR025493">
    <property type="entry name" value="DUF4384"/>
</dbReference>
<evidence type="ECO:0000256" key="5">
    <source>
        <dbReference type="PROSITE-ProRule" id="PRU10141"/>
    </source>
</evidence>
<name>A0ABX2ENC7_9BURK</name>
<dbReference type="RefSeq" id="WP_173128518.1">
    <property type="nucleotide sequence ID" value="NZ_JABRWJ010000007.1"/>
</dbReference>
<evidence type="ECO:0000256" key="4">
    <source>
        <dbReference type="ARBA" id="ARBA00022840"/>
    </source>
</evidence>
<keyword evidence="8" id="KW-1185">Reference proteome</keyword>
<evidence type="ECO:0000256" key="2">
    <source>
        <dbReference type="ARBA" id="ARBA00022741"/>
    </source>
</evidence>
<evidence type="ECO:0000259" key="6">
    <source>
        <dbReference type="PROSITE" id="PS50011"/>
    </source>
</evidence>
<keyword evidence="2 5" id="KW-0547">Nucleotide-binding</keyword>
<gene>
    <name evidence="7" type="ORF">HLB44_24500</name>
</gene>
<dbReference type="PROSITE" id="PS00109">
    <property type="entry name" value="PROTEIN_KINASE_TYR"/>
    <property type="match status" value="1"/>
</dbReference>
<dbReference type="Pfam" id="PF00069">
    <property type="entry name" value="Pkinase"/>
    <property type="match status" value="1"/>
</dbReference>
<dbReference type="PANTHER" id="PTHR43289:SF34">
    <property type="entry name" value="SERINE_THREONINE-PROTEIN KINASE YBDM-RELATED"/>
    <property type="match status" value="1"/>
</dbReference>
<dbReference type="InterPro" id="IPR000719">
    <property type="entry name" value="Prot_kinase_dom"/>
</dbReference>
<feature type="domain" description="Protein kinase" evidence="6">
    <location>
        <begin position="15"/>
        <end position="292"/>
    </location>
</feature>
<reference evidence="7 8" key="1">
    <citation type="submission" date="2020-05" db="EMBL/GenBank/DDBJ databases">
        <title>Aquincola sp. isolate from soil.</title>
        <authorList>
            <person name="Han J."/>
            <person name="Kim D.-U."/>
        </authorList>
    </citation>
    <scope>NUCLEOTIDE SEQUENCE [LARGE SCALE GENOMIC DNA]</scope>
    <source>
        <strain evidence="7 8">S2</strain>
    </source>
</reference>
<dbReference type="Gene3D" id="1.10.510.10">
    <property type="entry name" value="Transferase(Phosphotransferase) domain 1"/>
    <property type="match status" value="1"/>
</dbReference>
<keyword evidence="1" id="KW-0808">Transferase</keyword>
<evidence type="ECO:0000256" key="1">
    <source>
        <dbReference type="ARBA" id="ARBA00022679"/>
    </source>
</evidence>
<accession>A0ABX2ENC7</accession>
<dbReference type="CDD" id="cd14014">
    <property type="entry name" value="STKc_PknB_like"/>
    <property type="match status" value="1"/>
</dbReference>
<dbReference type="Proteomes" id="UP000737171">
    <property type="component" value="Unassembled WGS sequence"/>
</dbReference>
<dbReference type="PROSITE" id="PS00107">
    <property type="entry name" value="PROTEIN_KINASE_ATP"/>
    <property type="match status" value="1"/>
</dbReference>
<protein>
    <submittedName>
        <fullName evidence="7">DUF4384 domain-containing protein</fullName>
    </submittedName>
</protein>
<dbReference type="InterPro" id="IPR008266">
    <property type="entry name" value="Tyr_kinase_AS"/>
</dbReference>
<evidence type="ECO:0000313" key="7">
    <source>
        <dbReference type="EMBL" id="NRF70172.1"/>
    </source>
</evidence>
<dbReference type="Gene3D" id="3.30.200.20">
    <property type="entry name" value="Phosphorylase Kinase, domain 1"/>
    <property type="match status" value="1"/>
</dbReference>
<dbReference type="InterPro" id="IPR017441">
    <property type="entry name" value="Protein_kinase_ATP_BS"/>
</dbReference>